<dbReference type="AlphaFoldDB" id="A0A6G0XC23"/>
<reference evidence="4 5" key="1">
    <citation type="submission" date="2019-07" db="EMBL/GenBank/DDBJ databases">
        <title>Genomics analysis of Aphanomyces spp. identifies a new class of oomycete effector associated with host adaptation.</title>
        <authorList>
            <person name="Gaulin E."/>
        </authorList>
    </citation>
    <scope>NUCLEOTIDE SEQUENCE [LARGE SCALE GENOMIC DNA]</scope>
    <source>
        <strain evidence="4 5">ATCC 201684</strain>
    </source>
</reference>
<proteinExistence type="predicted"/>
<name>A0A6G0XC23_9STRA</name>
<dbReference type="Proteomes" id="UP000481153">
    <property type="component" value="Unassembled WGS sequence"/>
</dbReference>
<gene>
    <name evidence="4" type="ORF">Ae201684_006379</name>
</gene>
<dbReference type="SUPFAM" id="SSF52075">
    <property type="entry name" value="Outer arm dynein light chain 1"/>
    <property type="match status" value="1"/>
</dbReference>
<feature type="compositionally biased region" description="Polar residues" evidence="3">
    <location>
        <begin position="282"/>
        <end position="294"/>
    </location>
</feature>
<dbReference type="InterPro" id="IPR032675">
    <property type="entry name" value="LRR_dom_sf"/>
</dbReference>
<accession>A0A6G0XC23</accession>
<sequence length="543" mass="59277">MKLGIDPKELIIVDESLSDLSTAFHDNNAASVQHLNVAFNKLSNLSGLQQATSLKLLNVMHNYLSSLDGIEAMTSLCVLKASNNKLTSLQELATMSQLQELWIAHNKIELAELKWLKPLTKLQTLVIEPNPCCREPAFKMVLLGLLPHLHRLDTTIVTNDMRSRASAFLQSHEGKVLSKELHATASVKPPDHVKPKRALHQRPASEQNNQEDTPEPTPTPKQKPVSAHAPRSSLAGKPKQSKTKEILDAYPIQEYIPAAPSVDLSSLSISDAIGSLPVFASSKTVKQAKPQSVKSTEKKLASRQVTAPPPAHSEPESHDPAQDDEDDDIIDMEQYTRLPPATAPPPPQTQSELVLKYQGTSVTAVTIRSDGSAVCRWPNNTIAVTVDKEPSGYRLFATFKDGSVALSFDGHGVGFVNYASGKTMLSTTLVGDGMLLNGQTGAIERQWARSDSKWVDDIAMKLTEHLGFSFSRQSDTYVIHVFFVSQGVRHSVWNGFNESTSNASSCDAVMGKSQATKSKKSTTLPKLKHGDLVSEIRKCTANL</sequence>
<comment type="caution">
    <text evidence="4">The sequence shown here is derived from an EMBL/GenBank/DDBJ whole genome shotgun (WGS) entry which is preliminary data.</text>
</comment>
<protein>
    <submittedName>
        <fullName evidence="4">Uncharacterized protein</fullName>
    </submittedName>
</protein>
<dbReference type="PROSITE" id="PS51450">
    <property type="entry name" value="LRR"/>
    <property type="match status" value="2"/>
</dbReference>
<dbReference type="PANTHER" id="PTHR18849">
    <property type="entry name" value="LEUCINE RICH REPEAT PROTEIN"/>
    <property type="match status" value="1"/>
</dbReference>
<feature type="region of interest" description="Disordered" evidence="3">
    <location>
        <begin position="282"/>
        <end position="325"/>
    </location>
</feature>
<evidence type="ECO:0000313" key="5">
    <source>
        <dbReference type="Proteomes" id="UP000481153"/>
    </source>
</evidence>
<dbReference type="PANTHER" id="PTHR18849:SF0">
    <property type="entry name" value="CILIA- AND FLAGELLA-ASSOCIATED PROTEIN 410-RELATED"/>
    <property type="match status" value="1"/>
</dbReference>
<dbReference type="Pfam" id="PF14580">
    <property type="entry name" value="LRR_9"/>
    <property type="match status" value="1"/>
</dbReference>
<evidence type="ECO:0000313" key="4">
    <source>
        <dbReference type="EMBL" id="KAF0737715.1"/>
    </source>
</evidence>
<feature type="region of interest" description="Disordered" evidence="3">
    <location>
        <begin position="185"/>
        <end position="242"/>
    </location>
</feature>
<dbReference type="Gene3D" id="3.80.10.10">
    <property type="entry name" value="Ribonuclease Inhibitor"/>
    <property type="match status" value="1"/>
</dbReference>
<evidence type="ECO:0000256" key="2">
    <source>
        <dbReference type="ARBA" id="ARBA00022737"/>
    </source>
</evidence>
<dbReference type="EMBL" id="VJMJ01000083">
    <property type="protein sequence ID" value="KAF0737715.1"/>
    <property type="molecule type" value="Genomic_DNA"/>
</dbReference>
<keyword evidence="1" id="KW-0433">Leucine-rich repeat</keyword>
<dbReference type="InterPro" id="IPR001611">
    <property type="entry name" value="Leu-rich_rpt"/>
</dbReference>
<organism evidence="4 5">
    <name type="scientific">Aphanomyces euteiches</name>
    <dbReference type="NCBI Taxonomy" id="100861"/>
    <lineage>
        <taxon>Eukaryota</taxon>
        <taxon>Sar</taxon>
        <taxon>Stramenopiles</taxon>
        <taxon>Oomycota</taxon>
        <taxon>Saprolegniomycetes</taxon>
        <taxon>Saprolegniales</taxon>
        <taxon>Verrucalvaceae</taxon>
        <taxon>Aphanomyces</taxon>
    </lineage>
</organism>
<dbReference type="VEuPathDB" id="FungiDB:AeMF1_004979"/>
<evidence type="ECO:0000256" key="1">
    <source>
        <dbReference type="ARBA" id="ARBA00022614"/>
    </source>
</evidence>
<evidence type="ECO:0000256" key="3">
    <source>
        <dbReference type="SAM" id="MobiDB-lite"/>
    </source>
</evidence>
<keyword evidence="5" id="KW-1185">Reference proteome</keyword>
<keyword evidence="2" id="KW-0677">Repeat</keyword>